<dbReference type="Proteomes" id="UP000228535">
    <property type="component" value="Unassembled WGS sequence"/>
</dbReference>
<keyword evidence="2" id="KW-0732">Signal</keyword>
<feature type="signal peptide" evidence="2">
    <location>
        <begin position="1"/>
        <end position="24"/>
    </location>
</feature>
<evidence type="ECO:0000256" key="1">
    <source>
        <dbReference type="SAM" id="MobiDB-lite"/>
    </source>
</evidence>
<evidence type="ECO:0000313" key="4">
    <source>
        <dbReference type="Proteomes" id="UP000228535"/>
    </source>
</evidence>
<proteinExistence type="predicted"/>
<feature type="chain" id="PRO_5014676767" evidence="2">
    <location>
        <begin position="25"/>
        <end position="246"/>
    </location>
</feature>
<dbReference type="OrthoDB" id="880749at2"/>
<feature type="region of interest" description="Disordered" evidence="1">
    <location>
        <begin position="23"/>
        <end position="42"/>
    </location>
</feature>
<dbReference type="AlphaFoldDB" id="A0A2M9B525"/>
<dbReference type="EMBL" id="PGFA01000003">
    <property type="protein sequence ID" value="PJJ53034.1"/>
    <property type="molecule type" value="Genomic_DNA"/>
</dbReference>
<comment type="caution">
    <text evidence="3">The sequence shown here is derived from an EMBL/GenBank/DDBJ whole genome shotgun (WGS) entry which is preliminary data.</text>
</comment>
<feature type="compositionally biased region" description="Pro residues" evidence="1">
    <location>
        <begin position="122"/>
        <end position="154"/>
    </location>
</feature>
<reference evidence="3 4" key="1">
    <citation type="submission" date="2017-11" db="EMBL/GenBank/DDBJ databases">
        <title>Genomic Encyclopedia of Archaeal and Bacterial Type Strains, Phase II (KMG-II): From Individual Species to Whole Genera.</title>
        <authorList>
            <person name="Goeker M."/>
        </authorList>
    </citation>
    <scope>NUCLEOTIDE SEQUENCE [LARGE SCALE GENOMIC DNA]</scope>
    <source>
        <strain evidence="3 4">DSM 11115</strain>
    </source>
</reference>
<gene>
    <name evidence="3" type="ORF">CLV45_3692</name>
</gene>
<organism evidence="3 4">
    <name type="scientific">Hymenobacter chitinivorans DSM 11115</name>
    <dbReference type="NCBI Taxonomy" id="1121954"/>
    <lineage>
        <taxon>Bacteria</taxon>
        <taxon>Pseudomonadati</taxon>
        <taxon>Bacteroidota</taxon>
        <taxon>Cytophagia</taxon>
        <taxon>Cytophagales</taxon>
        <taxon>Hymenobacteraceae</taxon>
        <taxon>Hymenobacter</taxon>
    </lineage>
</organism>
<protein>
    <submittedName>
        <fullName evidence="3">Uncharacterized protein</fullName>
    </submittedName>
</protein>
<name>A0A2M9B525_9BACT</name>
<dbReference type="RefSeq" id="WP_157807637.1">
    <property type="nucleotide sequence ID" value="NZ_PGFA01000003.1"/>
</dbReference>
<evidence type="ECO:0000256" key="2">
    <source>
        <dbReference type="SAM" id="SignalP"/>
    </source>
</evidence>
<keyword evidence="4" id="KW-1185">Reference proteome</keyword>
<sequence length="246" mass="26360">MLKSVHFLPLLLLLLAGPLPKALAQKPRHPSPPALATQERSGTLLRYTANPEGLYDGFIYQAGGTQDSVHFLPDLAESLMTVIKPGQSIHFTTTQHQLQEGGARRELVSVKLGKKTLVMALPPPPPPAPPVPGQTPGEPPMTPPPPPPAPPLPPVGKRKPVAVEGRITALRNDRQGHLRAIMLADQTLLTVPPHVGVQLADKLKTGTTLQATGLPLELHRGAVAADKLRRIHALTLTVDNVQFLIN</sequence>
<accession>A0A2M9B525</accession>
<feature type="region of interest" description="Disordered" evidence="1">
    <location>
        <begin position="122"/>
        <end position="156"/>
    </location>
</feature>
<evidence type="ECO:0000313" key="3">
    <source>
        <dbReference type="EMBL" id="PJJ53034.1"/>
    </source>
</evidence>